<dbReference type="CDD" id="cd00635">
    <property type="entry name" value="PLPDE_III_YBL036c_like"/>
    <property type="match status" value="1"/>
</dbReference>
<reference evidence="6 7" key="1">
    <citation type="journal article" date="2016" name="Nat. Commun.">
        <title>Thousands of microbial genomes shed light on interconnected biogeochemical processes in an aquifer system.</title>
        <authorList>
            <person name="Anantharaman K."/>
            <person name="Brown C.T."/>
            <person name="Hug L.A."/>
            <person name="Sharon I."/>
            <person name="Castelle C.J."/>
            <person name="Probst A.J."/>
            <person name="Thomas B.C."/>
            <person name="Singh A."/>
            <person name="Wilkins M.J."/>
            <person name="Karaoz U."/>
            <person name="Brodie E.L."/>
            <person name="Williams K.H."/>
            <person name="Hubbard S.S."/>
            <person name="Banfield J.F."/>
        </authorList>
    </citation>
    <scope>NUCLEOTIDE SEQUENCE [LARGE SCALE GENOMIC DNA]</scope>
</reference>
<dbReference type="Proteomes" id="UP000178449">
    <property type="component" value="Unassembled WGS sequence"/>
</dbReference>
<dbReference type="STRING" id="1817772.A2527_13775"/>
<comment type="similarity">
    <text evidence="2 4">Belongs to the pyridoxal phosphate-binding protein YggS/PROSC family.</text>
</comment>
<dbReference type="EMBL" id="MFNE01000052">
    <property type="protein sequence ID" value="OGG93306.1"/>
    <property type="molecule type" value="Genomic_DNA"/>
</dbReference>
<comment type="function">
    <text evidence="2">Pyridoxal 5'-phosphate (PLP)-binding protein, which is involved in PLP homeostasis.</text>
</comment>
<proteinExistence type="inferred from homology"/>
<dbReference type="AlphaFoldDB" id="A0A1F6G5D0"/>
<name>A0A1F6G5D0_9PROT</name>
<feature type="modified residue" description="N6-(pyridoxal phosphate)lysine" evidence="2 3">
    <location>
        <position position="29"/>
    </location>
</feature>
<comment type="caution">
    <text evidence="6">The sequence shown here is derived from an EMBL/GenBank/DDBJ whole genome shotgun (WGS) entry which is preliminary data.</text>
</comment>
<evidence type="ECO:0000256" key="2">
    <source>
        <dbReference type="HAMAP-Rule" id="MF_02087"/>
    </source>
</evidence>
<dbReference type="SUPFAM" id="SSF51419">
    <property type="entry name" value="PLP-binding barrel"/>
    <property type="match status" value="1"/>
</dbReference>
<dbReference type="PANTHER" id="PTHR10146">
    <property type="entry name" value="PROLINE SYNTHETASE CO-TRANSCRIBED BACTERIAL HOMOLOG PROTEIN"/>
    <property type="match status" value="1"/>
</dbReference>
<sequence length="224" mass="24513">MLGLADRLRLVLAEIALASTKARLVLVSKTQPVEAMLTAYQAGQRHFGENRVQEARDKKPFLPDDVELHLIGPLQKNKVKYCPGLFGWVHSLSDLETAQLLNQKCLEKSVQIKVLIQMNLSEEGSKSGLYRYDDLLFLANSIKALPGLKLVGLMTMGHPELSIQENQALFEKLAQMGQNAAEALGLHEQMVELSMGMSGDYPAALAAGATLVRVGSAIFGQRTL</sequence>
<dbReference type="InterPro" id="IPR001608">
    <property type="entry name" value="Ala_racemase_N"/>
</dbReference>
<dbReference type="PIRSF" id="PIRSF004848">
    <property type="entry name" value="YBL036c_PLPDEIII"/>
    <property type="match status" value="1"/>
</dbReference>
<dbReference type="Pfam" id="PF01168">
    <property type="entry name" value="Ala_racemase_N"/>
    <property type="match status" value="1"/>
</dbReference>
<evidence type="ECO:0000256" key="4">
    <source>
        <dbReference type="RuleBase" id="RU004514"/>
    </source>
</evidence>
<feature type="domain" description="Alanine racemase N-terminal" evidence="5">
    <location>
        <begin position="18"/>
        <end position="222"/>
    </location>
</feature>
<dbReference type="NCBIfam" id="TIGR00044">
    <property type="entry name" value="YggS family pyridoxal phosphate-dependent enzyme"/>
    <property type="match status" value="1"/>
</dbReference>
<evidence type="ECO:0000313" key="6">
    <source>
        <dbReference type="EMBL" id="OGG93306.1"/>
    </source>
</evidence>
<evidence type="ECO:0000313" key="7">
    <source>
        <dbReference type="Proteomes" id="UP000178449"/>
    </source>
</evidence>
<gene>
    <name evidence="6" type="ORF">A2527_13775</name>
</gene>
<dbReference type="InterPro" id="IPR029066">
    <property type="entry name" value="PLP-binding_barrel"/>
</dbReference>
<dbReference type="FunFam" id="3.20.20.10:FF:000018">
    <property type="entry name" value="Pyridoxal phosphate homeostasis protein"/>
    <property type="match status" value="1"/>
</dbReference>
<keyword evidence="1 2" id="KW-0663">Pyridoxal phosphate</keyword>
<accession>A0A1F6G5D0</accession>
<organism evidence="6 7">
    <name type="scientific">Candidatus Lambdaproteobacteria bacterium RIFOXYD2_FULL_50_16</name>
    <dbReference type="NCBI Taxonomy" id="1817772"/>
    <lineage>
        <taxon>Bacteria</taxon>
        <taxon>Pseudomonadati</taxon>
        <taxon>Pseudomonadota</taxon>
        <taxon>Candidatus Lambdaproteobacteria</taxon>
    </lineage>
</organism>
<dbReference type="GO" id="GO:0030170">
    <property type="term" value="F:pyridoxal phosphate binding"/>
    <property type="evidence" value="ECO:0007669"/>
    <property type="project" value="UniProtKB-UniRule"/>
</dbReference>
<evidence type="ECO:0000256" key="3">
    <source>
        <dbReference type="PIRSR" id="PIRSR004848-1"/>
    </source>
</evidence>
<dbReference type="Gene3D" id="3.20.20.10">
    <property type="entry name" value="Alanine racemase"/>
    <property type="match status" value="1"/>
</dbReference>
<dbReference type="HAMAP" id="MF_02087">
    <property type="entry name" value="PLP_homeostasis"/>
    <property type="match status" value="1"/>
</dbReference>
<dbReference type="InterPro" id="IPR011078">
    <property type="entry name" value="PyrdxlP_homeostasis"/>
</dbReference>
<dbReference type="PANTHER" id="PTHR10146:SF14">
    <property type="entry name" value="PYRIDOXAL PHOSPHATE HOMEOSTASIS PROTEIN"/>
    <property type="match status" value="1"/>
</dbReference>
<evidence type="ECO:0000259" key="5">
    <source>
        <dbReference type="Pfam" id="PF01168"/>
    </source>
</evidence>
<comment type="cofactor">
    <cofactor evidence="3">
        <name>pyridoxal 5'-phosphate</name>
        <dbReference type="ChEBI" id="CHEBI:597326"/>
    </cofactor>
</comment>
<evidence type="ECO:0000256" key="1">
    <source>
        <dbReference type="ARBA" id="ARBA00022898"/>
    </source>
</evidence>
<protein>
    <recommendedName>
        <fullName evidence="2">Pyridoxal phosphate homeostasis protein</fullName>
        <shortName evidence="2">PLP homeostasis protein</shortName>
    </recommendedName>
</protein>